<evidence type="ECO:0000256" key="1">
    <source>
        <dbReference type="ARBA" id="ARBA00001933"/>
    </source>
</evidence>
<sequence length="399" mass="44691">MEYQFAKRMSNVKASAIREILKATADPNMISFAGGNPSAEAFPVKEIEKISADLLKNEPISILQYGITEGDQELLREATKFFNRYEQVTKDGDQMIITSGSQQIMEFAAKTLCNEGDVVICENPSFLGALNAFKSLGAVLRGIEYKDGQLDLEDLKQALSMEPRPKFMYLIPNFQNPTGMTMSLEVRKEVLALAKEYGVLILEDNPYGDLRFAGEAVPSIKSMDEDSLVIYAASLSKIIAPGMRIACCIAPQAIIQKMTVAKQASDVHSNLWAQKVMARYLHDYDMDAHIDRISMIYKKKCHLMVDEMKKHFHPSIQYTIPTGGMFIWVTLPESIDMLTFVKKALEKNVAVVPGNAFLDDDSKECHSFRMNYSTPTDEKIIEGVQILGELTYEMSKISS</sequence>
<dbReference type="GO" id="GO:0008483">
    <property type="term" value="F:transaminase activity"/>
    <property type="evidence" value="ECO:0007669"/>
    <property type="project" value="UniProtKB-KW"/>
</dbReference>
<dbReference type="SUPFAM" id="SSF53383">
    <property type="entry name" value="PLP-dependent transferases"/>
    <property type="match status" value="1"/>
</dbReference>
<dbReference type="InterPro" id="IPR015421">
    <property type="entry name" value="PyrdxlP-dep_Trfase_major"/>
</dbReference>
<dbReference type="InterPro" id="IPR050859">
    <property type="entry name" value="Class-I_PLP-dep_aminotransf"/>
</dbReference>
<dbReference type="Proteomes" id="UP001060112">
    <property type="component" value="Chromosome"/>
</dbReference>
<feature type="domain" description="Aminotransferase class I/classII large" evidence="5">
    <location>
        <begin position="29"/>
        <end position="385"/>
    </location>
</feature>
<dbReference type="InterPro" id="IPR015424">
    <property type="entry name" value="PyrdxlP-dep_Trfase"/>
</dbReference>
<evidence type="ECO:0000256" key="3">
    <source>
        <dbReference type="ARBA" id="ARBA00022679"/>
    </source>
</evidence>
<dbReference type="CDD" id="cd00609">
    <property type="entry name" value="AAT_like"/>
    <property type="match status" value="1"/>
</dbReference>
<evidence type="ECO:0000313" key="6">
    <source>
        <dbReference type="EMBL" id="UTY39666.1"/>
    </source>
</evidence>
<proteinExistence type="predicted"/>
<evidence type="ECO:0000313" key="7">
    <source>
        <dbReference type="Proteomes" id="UP001060112"/>
    </source>
</evidence>
<keyword evidence="4" id="KW-0663">Pyridoxal phosphate</keyword>
<keyword evidence="3" id="KW-0808">Transferase</keyword>
<keyword evidence="2 6" id="KW-0032">Aminotransferase</keyword>
<keyword evidence="7" id="KW-1185">Reference proteome</keyword>
<protein>
    <submittedName>
        <fullName evidence="6">PLP-dependent aminotransferase family protein</fullName>
    </submittedName>
</protein>
<accession>A0ABY5I2W3</accession>
<evidence type="ECO:0000259" key="5">
    <source>
        <dbReference type="Pfam" id="PF00155"/>
    </source>
</evidence>
<dbReference type="EMBL" id="CP101620">
    <property type="protein sequence ID" value="UTY39666.1"/>
    <property type="molecule type" value="Genomic_DNA"/>
</dbReference>
<name>A0ABY5I2W3_9FIRM</name>
<dbReference type="InterPro" id="IPR015422">
    <property type="entry name" value="PyrdxlP-dep_Trfase_small"/>
</dbReference>
<dbReference type="PANTHER" id="PTHR42790">
    <property type="entry name" value="AMINOTRANSFERASE"/>
    <property type="match status" value="1"/>
</dbReference>
<reference evidence="6" key="1">
    <citation type="submission" date="2022-07" db="EMBL/GenBank/DDBJ databases">
        <title>Faecal culturing of patients with breast cancer.</title>
        <authorList>
            <person name="Teng N.M.Y."/>
            <person name="Kiu R."/>
            <person name="Evans R."/>
            <person name="Baker D.J."/>
            <person name="Zenner C."/>
            <person name="Robinson S.D."/>
            <person name="Hall L.J."/>
        </authorList>
    </citation>
    <scope>NUCLEOTIDE SEQUENCE</scope>
    <source>
        <strain evidence="6">LH1062</strain>
    </source>
</reference>
<gene>
    <name evidence="6" type="ORF">NMU03_02260</name>
</gene>
<dbReference type="InterPro" id="IPR004839">
    <property type="entry name" value="Aminotransferase_I/II_large"/>
</dbReference>
<comment type="cofactor">
    <cofactor evidence="1">
        <name>pyridoxal 5'-phosphate</name>
        <dbReference type="ChEBI" id="CHEBI:597326"/>
    </cofactor>
</comment>
<dbReference type="Gene3D" id="3.40.640.10">
    <property type="entry name" value="Type I PLP-dependent aspartate aminotransferase-like (Major domain)"/>
    <property type="match status" value="1"/>
</dbReference>
<dbReference type="PANTHER" id="PTHR42790:SF19">
    <property type="entry name" value="KYNURENINE_ALPHA-AMINOADIPATE AMINOTRANSFERASE, MITOCHONDRIAL"/>
    <property type="match status" value="1"/>
</dbReference>
<dbReference type="Pfam" id="PF00155">
    <property type="entry name" value="Aminotran_1_2"/>
    <property type="match status" value="1"/>
</dbReference>
<evidence type="ECO:0000256" key="4">
    <source>
        <dbReference type="ARBA" id="ARBA00022898"/>
    </source>
</evidence>
<dbReference type="Gene3D" id="3.90.1150.10">
    <property type="entry name" value="Aspartate Aminotransferase, domain 1"/>
    <property type="match status" value="1"/>
</dbReference>
<evidence type="ECO:0000256" key="2">
    <source>
        <dbReference type="ARBA" id="ARBA00022576"/>
    </source>
</evidence>
<dbReference type="RefSeq" id="WP_290140948.1">
    <property type="nucleotide sequence ID" value="NZ_CP101620.1"/>
</dbReference>
<organism evidence="6 7">
    <name type="scientific">Allocoprobacillus halotolerans</name>
    <dbReference type="NCBI Taxonomy" id="2944914"/>
    <lineage>
        <taxon>Bacteria</taxon>
        <taxon>Bacillati</taxon>
        <taxon>Bacillota</taxon>
        <taxon>Erysipelotrichia</taxon>
        <taxon>Erysipelotrichales</taxon>
        <taxon>Erysipelotrichaceae</taxon>
        <taxon>Allocoprobacillus</taxon>
    </lineage>
</organism>